<evidence type="ECO:0000313" key="2">
    <source>
        <dbReference type="Proteomes" id="UP000184471"/>
    </source>
</evidence>
<proteinExistence type="predicted"/>
<dbReference type="Proteomes" id="UP000184471">
    <property type="component" value="Unassembled WGS sequence"/>
</dbReference>
<dbReference type="AlphaFoldDB" id="A0A1M5D2T5"/>
<dbReference type="STRING" id="1070870.SAMN05444351_0193"/>
<dbReference type="EMBL" id="FQVX01000001">
    <property type="protein sequence ID" value="SHF61185.1"/>
    <property type="molecule type" value="Genomic_DNA"/>
</dbReference>
<evidence type="ECO:0000313" key="1">
    <source>
        <dbReference type="EMBL" id="SHF61185.1"/>
    </source>
</evidence>
<sequence length="64" mass="7111">MALLLETAAVLDLRAQRTTDPRQVAVLRRRAEQRRQEAGRLREHLAACGRALPPRTSRTAAPAP</sequence>
<accession>A0A1M5D2T5</accession>
<gene>
    <name evidence="1" type="ORF">SAMN05444351_0193</name>
</gene>
<organism evidence="1 2">
    <name type="scientific">Geodermatophilus nigrescens</name>
    <dbReference type="NCBI Taxonomy" id="1070870"/>
    <lineage>
        <taxon>Bacteria</taxon>
        <taxon>Bacillati</taxon>
        <taxon>Actinomycetota</taxon>
        <taxon>Actinomycetes</taxon>
        <taxon>Geodermatophilales</taxon>
        <taxon>Geodermatophilaceae</taxon>
        <taxon>Geodermatophilus</taxon>
    </lineage>
</organism>
<protein>
    <submittedName>
        <fullName evidence="1">Uncharacterized protein</fullName>
    </submittedName>
</protein>
<reference evidence="1 2" key="1">
    <citation type="submission" date="2016-11" db="EMBL/GenBank/DDBJ databases">
        <authorList>
            <person name="Jaros S."/>
            <person name="Januszkiewicz K."/>
            <person name="Wedrychowicz H."/>
        </authorList>
    </citation>
    <scope>NUCLEOTIDE SEQUENCE [LARGE SCALE GENOMIC DNA]</scope>
    <source>
        <strain evidence="1 2">DSM 45408</strain>
    </source>
</reference>
<name>A0A1M5D2T5_9ACTN</name>
<keyword evidence="2" id="KW-1185">Reference proteome</keyword>